<evidence type="ECO:0000313" key="2">
    <source>
        <dbReference type="EMBL" id="KAJ55909.1"/>
    </source>
</evidence>
<sequence>MAHRISARIAAAGIGLVLLAGCEEGTGLSLFEGGNVSSEDATNQTTLVEREVEAPEVFQATENGLWDGRPSFGGVWVTFPDVKSPEQVIIRNEANGKFVIGALFDRERDNPGPRLTVSSDAASALGMLAGQPTPLNVTALRKEQVPVAPPVTDAPPAEAAPVDEVSTETLDDPIEAAAAAIDRAEEQVGDIAPADAPAAPAVAPAALPKSALDKPFIQIGIFSVEANANRTSDNLRKAGVVPTVKKGEVKGKPFWRVIVGPAGTKADRDALLEKARGLGFADAYFVTN</sequence>
<proteinExistence type="predicted"/>
<dbReference type="OrthoDB" id="9766672at2"/>
<protein>
    <recommendedName>
        <fullName evidence="1">SPOR domain-containing protein</fullName>
    </recommendedName>
</protein>
<dbReference type="SUPFAM" id="SSF110997">
    <property type="entry name" value="Sporulation related repeat"/>
    <property type="match status" value="1"/>
</dbReference>
<accession>A0A037ZJY1</accession>
<comment type="caution">
    <text evidence="2">The sequence shown here is derived from an EMBL/GenBank/DDBJ whole genome shotgun (WGS) entry which is preliminary data.</text>
</comment>
<evidence type="ECO:0000313" key="3">
    <source>
        <dbReference type="Proteomes" id="UP000026249"/>
    </source>
</evidence>
<name>A0A037ZJY1_9RHOB</name>
<dbReference type="GO" id="GO:0042834">
    <property type="term" value="F:peptidoglycan binding"/>
    <property type="evidence" value="ECO:0007669"/>
    <property type="project" value="InterPro"/>
</dbReference>
<dbReference type="AlphaFoldDB" id="A0A037ZJY1"/>
<dbReference type="PROSITE" id="PS51724">
    <property type="entry name" value="SPOR"/>
    <property type="match status" value="1"/>
</dbReference>
<dbReference type="InterPro" id="IPR036680">
    <property type="entry name" value="SPOR-like_sf"/>
</dbReference>
<reference evidence="2 3" key="1">
    <citation type="submission" date="2014-03" db="EMBL/GenBank/DDBJ databases">
        <title>Draft Genome Sequence of Actibacterium mucosum KCTC 23349, a Marine Alphaproteobacterium with Complex Ionic Requirements Isolated from Mediterranean Seawater at Malvarrosa Beach, Valencia, Spain.</title>
        <authorList>
            <person name="Arahal D.R."/>
            <person name="Shao Z."/>
            <person name="Lai Q."/>
            <person name="Pujalte M.J."/>
        </authorList>
    </citation>
    <scope>NUCLEOTIDE SEQUENCE [LARGE SCALE GENOMIC DNA]</scope>
    <source>
        <strain evidence="2 3">KCTC 23349</strain>
    </source>
</reference>
<dbReference type="Gene3D" id="3.30.70.1070">
    <property type="entry name" value="Sporulation related repeat"/>
    <property type="match status" value="1"/>
</dbReference>
<organism evidence="2 3">
    <name type="scientific">Actibacterium mucosum KCTC 23349</name>
    <dbReference type="NCBI Taxonomy" id="1454373"/>
    <lineage>
        <taxon>Bacteria</taxon>
        <taxon>Pseudomonadati</taxon>
        <taxon>Pseudomonadota</taxon>
        <taxon>Alphaproteobacteria</taxon>
        <taxon>Rhodobacterales</taxon>
        <taxon>Roseobacteraceae</taxon>
        <taxon>Actibacterium</taxon>
    </lineage>
</organism>
<dbReference type="Proteomes" id="UP000026249">
    <property type="component" value="Unassembled WGS sequence"/>
</dbReference>
<dbReference type="InterPro" id="IPR007730">
    <property type="entry name" value="SPOR-like_dom"/>
</dbReference>
<feature type="domain" description="SPOR" evidence="1">
    <location>
        <begin position="209"/>
        <end position="288"/>
    </location>
</feature>
<dbReference type="STRING" id="1454373.ACMU_09075"/>
<dbReference type="PROSITE" id="PS51257">
    <property type="entry name" value="PROKAR_LIPOPROTEIN"/>
    <property type="match status" value="1"/>
</dbReference>
<dbReference type="EMBL" id="JFKE01000003">
    <property type="protein sequence ID" value="KAJ55909.1"/>
    <property type="molecule type" value="Genomic_DNA"/>
</dbReference>
<evidence type="ECO:0000259" key="1">
    <source>
        <dbReference type="PROSITE" id="PS51724"/>
    </source>
</evidence>
<dbReference type="Pfam" id="PF05036">
    <property type="entry name" value="SPOR"/>
    <property type="match status" value="1"/>
</dbReference>
<keyword evidence="3" id="KW-1185">Reference proteome</keyword>
<dbReference type="RefSeq" id="WP_081805435.1">
    <property type="nucleotide sequence ID" value="NZ_JFKE01000003.1"/>
</dbReference>
<gene>
    <name evidence="2" type="ORF">ACMU_09075</name>
</gene>